<proteinExistence type="predicted"/>
<gene>
    <name evidence="1" type="ORF">DFR45_102123</name>
</gene>
<protein>
    <submittedName>
        <fullName evidence="1">Uncharacterized protein</fullName>
    </submittedName>
</protein>
<dbReference type="AlphaFoldDB" id="A0A369AMV3"/>
<keyword evidence="2" id="KW-1185">Reference proteome</keyword>
<name>A0A369AMV3_9BURK</name>
<comment type="caution">
    <text evidence="1">The sequence shown here is derived from an EMBL/GenBank/DDBJ whole genome shotgun (WGS) entry which is preliminary data.</text>
</comment>
<dbReference type="Proteomes" id="UP000252174">
    <property type="component" value="Unassembled WGS sequence"/>
</dbReference>
<dbReference type="EMBL" id="QPJU01000002">
    <property type="protein sequence ID" value="RCX10722.1"/>
    <property type="molecule type" value="Genomic_DNA"/>
</dbReference>
<evidence type="ECO:0000313" key="1">
    <source>
        <dbReference type="EMBL" id="RCX10722.1"/>
    </source>
</evidence>
<reference evidence="1 2" key="1">
    <citation type="submission" date="2018-07" db="EMBL/GenBank/DDBJ databases">
        <title>Genomic Encyclopedia of Type Strains, Phase IV (KMG-IV): sequencing the most valuable type-strain genomes for metagenomic binning, comparative biology and taxonomic classification.</title>
        <authorList>
            <person name="Goeker M."/>
        </authorList>
    </citation>
    <scope>NUCLEOTIDE SEQUENCE [LARGE SCALE GENOMIC DNA]</scope>
    <source>
        <strain evidence="1 2">DSM 100911</strain>
    </source>
</reference>
<accession>A0A369AMV3</accession>
<sequence length="86" mass="9448">MNHSIQAPVFNDPLRMSDAELFAAAQGYAQRRQQLLALAADAHALGLAGKTRRQVLLAARRCETKVLDLSISAELRCMRDAERNAA</sequence>
<evidence type="ECO:0000313" key="2">
    <source>
        <dbReference type="Proteomes" id="UP000252174"/>
    </source>
</evidence>
<organism evidence="1 2">
    <name type="scientific">Extensimonas vulgaris</name>
    <dbReference type="NCBI Taxonomy" id="1031594"/>
    <lineage>
        <taxon>Bacteria</taxon>
        <taxon>Pseudomonadati</taxon>
        <taxon>Pseudomonadota</taxon>
        <taxon>Betaproteobacteria</taxon>
        <taxon>Burkholderiales</taxon>
        <taxon>Comamonadaceae</taxon>
        <taxon>Extensimonas</taxon>
    </lineage>
</organism>
<dbReference type="RefSeq" id="WP_144686909.1">
    <property type="nucleotide sequence ID" value="NZ_QPJU01000002.1"/>
</dbReference>